<sequence length="215" mass="24381">MKMIVDEKYCYGEETHLTVHKTSVFFPGDGFVAYDSHGQLMFRFESYGPGSRPIDEIVLMDASGKSLLTLSRKKPSLHQRWEGYFGEKKEDQEPLFTTHRSSIIGRSEVLVEVYGDADEEYHIQGSYTKRCCTFYKSSRQNSSREPVAEIKRKVDPTTHAMLGKDVFLLVVKPAFDCAFAMSLVLILDQMYGDRDVSDDGEDRHDVGTILEASAP</sequence>
<protein>
    <submittedName>
        <fullName evidence="2">Uncharacterized protein</fullName>
    </submittedName>
</protein>
<evidence type="ECO:0000313" key="3">
    <source>
        <dbReference type="Proteomes" id="UP001187192"/>
    </source>
</evidence>
<gene>
    <name evidence="2" type="ORF">TIFTF001_029059</name>
</gene>
<dbReference type="Proteomes" id="UP001187192">
    <property type="component" value="Unassembled WGS sequence"/>
</dbReference>
<dbReference type="InterPro" id="IPR007612">
    <property type="entry name" value="LOR"/>
</dbReference>
<name>A0AA88J2V6_FICCA</name>
<dbReference type="Gene3D" id="2.40.160.200">
    <property type="entry name" value="LURP1-related"/>
    <property type="match status" value="1"/>
</dbReference>
<dbReference type="EMBL" id="BTGU01000093">
    <property type="protein sequence ID" value="GMN59976.1"/>
    <property type="molecule type" value="Genomic_DNA"/>
</dbReference>
<comment type="caution">
    <text evidence="2">The sequence shown here is derived from an EMBL/GenBank/DDBJ whole genome shotgun (WGS) entry which is preliminary data.</text>
</comment>
<dbReference type="SUPFAM" id="SSF54518">
    <property type="entry name" value="Tubby C-terminal domain-like"/>
    <property type="match status" value="1"/>
</dbReference>
<proteinExistence type="inferred from homology"/>
<dbReference type="PANTHER" id="PTHR31087:SF89">
    <property type="entry name" value="PROTEIN LURP-ONE-RELATED 5-LIKE"/>
    <property type="match status" value="1"/>
</dbReference>
<organism evidence="2 3">
    <name type="scientific">Ficus carica</name>
    <name type="common">Common fig</name>
    <dbReference type="NCBI Taxonomy" id="3494"/>
    <lineage>
        <taxon>Eukaryota</taxon>
        <taxon>Viridiplantae</taxon>
        <taxon>Streptophyta</taxon>
        <taxon>Embryophyta</taxon>
        <taxon>Tracheophyta</taxon>
        <taxon>Spermatophyta</taxon>
        <taxon>Magnoliopsida</taxon>
        <taxon>eudicotyledons</taxon>
        <taxon>Gunneridae</taxon>
        <taxon>Pentapetalae</taxon>
        <taxon>rosids</taxon>
        <taxon>fabids</taxon>
        <taxon>Rosales</taxon>
        <taxon>Moraceae</taxon>
        <taxon>Ficeae</taxon>
        <taxon>Ficus</taxon>
    </lineage>
</organism>
<dbReference type="AlphaFoldDB" id="A0AA88J2V6"/>
<dbReference type="Pfam" id="PF04525">
    <property type="entry name" value="LOR"/>
    <property type="match status" value="1"/>
</dbReference>
<reference evidence="2" key="1">
    <citation type="submission" date="2023-07" db="EMBL/GenBank/DDBJ databases">
        <title>draft genome sequence of fig (Ficus carica).</title>
        <authorList>
            <person name="Takahashi T."/>
            <person name="Nishimura K."/>
        </authorList>
    </citation>
    <scope>NUCLEOTIDE SEQUENCE</scope>
</reference>
<comment type="similarity">
    <text evidence="1">Belongs to the LOR family.</text>
</comment>
<dbReference type="PANTHER" id="PTHR31087">
    <property type="match status" value="1"/>
</dbReference>
<dbReference type="InterPro" id="IPR038595">
    <property type="entry name" value="LOR_sf"/>
</dbReference>
<dbReference type="InterPro" id="IPR025659">
    <property type="entry name" value="Tubby-like_C"/>
</dbReference>
<keyword evidence="3" id="KW-1185">Reference proteome</keyword>
<accession>A0AA88J2V6</accession>
<evidence type="ECO:0000256" key="1">
    <source>
        <dbReference type="ARBA" id="ARBA00005437"/>
    </source>
</evidence>
<evidence type="ECO:0000313" key="2">
    <source>
        <dbReference type="EMBL" id="GMN59976.1"/>
    </source>
</evidence>